<sequence>MPKVVSRSIVCSDTKDKEEYNQGATTLTVYHCLCGQMALILDSTLEKLPLRRTDHARVIDGSKHAYKLTCDDGDTVFLKRPGGIERQFRQKCKKCKLWLFYRSSKKDQTVTFVVDGALVQSGDNQATTTVKPKANKVMVTKRTKEFGKFSSVTVSTIDEEEEEIEQHEVASSYAHNAQIIEKQLERKSTAQKRAAIDQALSKTFLKAGGDLGGGKGGGGG</sequence>
<dbReference type="PANTHER" id="PTHR46355:SF1">
    <property type="entry name" value="STING ER EXIT PROTEIN"/>
    <property type="match status" value="1"/>
</dbReference>
<dbReference type="Proteomes" id="UP000225706">
    <property type="component" value="Unassembled WGS sequence"/>
</dbReference>
<reference evidence="5" key="1">
    <citation type="journal article" date="2017" name="bioRxiv">
        <title>Comparative analysis of the genomes of Stylophora pistillata and Acropora digitifera provides evidence for extensive differences between species of corals.</title>
        <authorList>
            <person name="Voolstra C.R."/>
            <person name="Li Y."/>
            <person name="Liew Y.J."/>
            <person name="Baumgarten S."/>
            <person name="Zoccola D."/>
            <person name="Flot J.-F."/>
            <person name="Tambutte S."/>
            <person name="Allemand D."/>
            <person name="Aranda M."/>
        </authorList>
    </citation>
    <scope>NUCLEOTIDE SEQUENCE [LARGE SCALE GENOMIC DNA]</scope>
</reference>
<protein>
    <recommendedName>
        <fullName evidence="2">STING ER exit protein</fullName>
    </recommendedName>
</protein>
<evidence type="ECO:0000256" key="2">
    <source>
        <dbReference type="ARBA" id="ARBA00024237"/>
    </source>
</evidence>
<dbReference type="GO" id="GO:0006888">
    <property type="term" value="P:endoplasmic reticulum to Golgi vesicle-mediated transport"/>
    <property type="evidence" value="ECO:0007669"/>
    <property type="project" value="TreeGrafter"/>
</dbReference>
<comment type="similarity">
    <text evidence="1">Belongs to the STEEP1 family.</text>
</comment>
<dbReference type="InterPro" id="IPR057965">
    <property type="entry name" value="STEEP1_dom"/>
</dbReference>
<dbReference type="Pfam" id="PF25809">
    <property type="entry name" value="STEEP1"/>
    <property type="match status" value="1"/>
</dbReference>
<dbReference type="InterPro" id="IPR029704">
    <property type="entry name" value="STEEP-like"/>
</dbReference>
<feature type="domain" description="STEEP1" evidence="3">
    <location>
        <begin position="23"/>
        <end position="125"/>
    </location>
</feature>
<comment type="caution">
    <text evidence="4">The sequence shown here is derived from an EMBL/GenBank/DDBJ whole genome shotgun (WGS) entry which is preliminary data.</text>
</comment>
<proteinExistence type="inferred from homology"/>
<accession>A0A2B4RKH9</accession>
<dbReference type="GO" id="GO:0090158">
    <property type="term" value="P:endoplasmic reticulum membrane organization"/>
    <property type="evidence" value="ECO:0007669"/>
    <property type="project" value="TreeGrafter"/>
</dbReference>
<dbReference type="OrthoDB" id="418131at2759"/>
<gene>
    <name evidence="4" type="ORF">AWC38_SpisGene18960</name>
</gene>
<evidence type="ECO:0000256" key="1">
    <source>
        <dbReference type="ARBA" id="ARBA00024205"/>
    </source>
</evidence>
<name>A0A2B4RKH9_STYPI</name>
<organism evidence="4 5">
    <name type="scientific">Stylophora pistillata</name>
    <name type="common">Smooth cauliflower coral</name>
    <dbReference type="NCBI Taxonomy" id="50429"/>
    <lineage>
        <taxon>Eukaryota</taxon>
        <taxon>Metazoa</taxon>
        <taxon>Cnidaria</taxon>
        <taxon>Anthozoa</taxon>
        <taxon>Hexacorallia</taxon>
        <taxon>Scleractinia</taxon>
        <taxon>Astrocoeniina</taxon>
        <taxon>Pocilloporidae</taxon>
        <taxon>Stylophora</taxon>
    </lineage>
</organism>
<dbReference type="GO" id="GO:0005737">
    <property type="term" value="C:cytoplasm"/>
    <property type="evidence" value="ECO:0007669"/>
    <property type="project" value="GOC"/>
</dbReference>
<evidence type="ECO:0000259" key="3">
    <source>
        <dbReference type="Pfam" id="PF25809"/>
    </source>
</evidence>
<keyword evidence="5" id="KW-1185">Reference proteome</keyword>
<evidence type="ECO:0000313" key="4">
    <source>
        <dbReference type="EMBL" id="PFX16752.1"/>
    </source>
</evidence>
<dbReference type="EMBL" id="LSMT01000521">
    <property type="protein sequence ID" value="PFX16752.1"/>
    <property type="molecule type" value="Genomic_DNA"/>
</dbReference>
<evidence type="ECO:0000313" key="5">
    <source>
        <dbReference type="Proteomes" id="UP000225706"/>
    </source>
</evidence>
<dbReference type="STRING" id="50429.A0A2B4RKH9"/>
<dbReference type="AlphaFoldDB" id="A0A2B4RKH9"/>
<dbReference type="PANTHER" id="PTHR46355">
    <property type="entry name" value="UPF0428 PROTEIN CXORF56"/>
    <property type="match status" value="1"/>
</dbReference>